<dbReference type="PANTHER" id="PTHR23100">
    <property type="entry name" value="ARGININE BIOSYNTHESIS BIFUNCTIONAL PROTEIN ARGJ"/>
    <property type="match status" value="1"/>
</dbReference>
<evidence type="ECO:0000313" key="2">
    <source>
        <dbReference type="EMBL" id="HBK52677.1"/>
    </source>
</evidence>
<dbReference type="GO" id="GO:0004042">
    <property type="term" value="F:L-glutamate N-acetyltransferase activity"/>
    <property type="evidence" value="ECO:0007669"/>
    <property type="project" value="TreeGrafter"/>
</dbReference>
<dbReference type="EMBL" id="DNZF01000040">
    <property type="protein sequence ID" value="HBK52677.1"/>
    <property type="molecule type" value="Genomic_DNA"/>
</dbReference>
<dbReference type="PANTHER" id="PTHR23100:SF0">
    <property type="entry name" value="ARGININE BIOSYNTHESIS BIFUNCTIONAL PROTEIN ARGJ, MITOCHONDRIAL"/>
    <property type="match status" value="1"/>
</dbReference>
<protein>
    <submittedName>
        <fullName evidence="2">Ornithine acetyltransferase</fullName>
    </submittedName>
</protein>
<organism evidence="2 3">
    <name type="scientific">Syntrophomonas wolfei</name>
    <dbReference type="NCBI Taxonomy" id="863"/>
    <lineage>
        <taxon>Bacteria</taxon>
        <taxon>Bacillati</taxon>
        <taxon>Bacillota</taxon>
        <taxon>Clostridia</taxon>
        <taxon>Eubacteriales</taxon>
        <taxon>Syntrophomonadaceae</taxon>
        <taxon>Syntrophomonas</taxon>
    </lineage>
</organism>
<feature type="non-terminal residue" evidence="2">
    <location>
        <position position="1"/>
    </location>
</feature>
<comment type="caution">
    <text evidence="2">The sequence shown here is derived from an EMBL/GenBank/DDBJ whole genome shotgun (WGS) entry which is preliminary data.</text>
</comment>
<proteinExistence type="predicted"/>
<sequence>GEQGIKDSQRMADLTGELLGIEGSDVLVGSTGVIGVFMPMEKVEKGIRKAVEALSYDGDHNAAQAIMTTDLASKELAIEIEIKGNPVRIGGIAKGSGMIHPNMATML</sequence>
<feature type="non-terminal residue" evidence="2">
    <location>
        <position position="107"/>
    </location>
</feature>
<evidence type="ECO:0000313" key="3">
    <source>
        <dbReference type="Proteomes" id="UP000263273"/>
    </source>
</evidence>
<dbReference type="GO" id="GO:0006526">
    <property type="term" value="P:L-arginine biosynthetic process"/>
    <property type="evidence" value="ECO:0007669"/>
    <property type="project" value="InterPro"/>
</dbReference>
<accession>A0A354YWS1</accession>
<dbReference type="SUPFAM" id="SSF56266">
    <property type="entry name" value="DmpA/ArgJ-like"/>
    <property type="match status" value="1"/>
</dbReference>
<dbReference type="STRING" id="378794.GCA_001570625_02917"/>
<keyword evidence="2" id="KW-0808">Transferase</keyword>
<comment type="subunit">
    <text evidence="1">Heterotetramer of two alpha and two beta chains.</text>
</comment>
<dbReference type="GO" id="GO:0006592">
    <property type="term" value="P:ornithine biosynthetic process"/>
    <property type="evidence" value="ECO:0007669"/>
    <property type="project" value="TreeGrafter"/>
</dbReference>
<dbReference type="AlphaFoldDB" id="A0A354YWS1"/>
<evidence type="ECO:0000256" key="1">
    <source>
        <dbReference type="ARBA" id="ARBA00011475"/>
    </source>
</evidence>
<dbReference type="InterPro" id="IPR016117">
    <property type="entry name" value="ArgJ-like_dom_sf"/>
</dbReference>
<name>A0A354YWS1_9FIRM</name>
<dbReference type="GO" id="GO:0004358">
    <property type="term" value="F:L-glutamate N-acetyltransferase activity, acting on acetyl-L-ornithine as donor"/>
    <property type="evidence" value="ECO:0007669"/>
    <property type="project" value="InterPro"/>
</dbReference>
<dbReference type="Proteomes" id="UP000263273">
    <property type="component" value="Unassembled WGS sequence"/>
</dbReference>
<dbReference type="Pfam" id="PF01960">
    <property type="entry name" value="ArgJ"/>
    <property type="match status" value="1"/>
</dbReference>
<dbReference type="InterPro" id="IPR002813">
    <property type="entry name" value="Arg_biosynth_ArgJ"/>
</dbReference>
<dbReference type="Gene3D" id="3.60.70.12">
    <property type="entry name" value="L-amino peptidase D-ALA esterase/amidase"/>
    <property type="match status" value="1"/>
</dbReference>
<reference evidence="2 3" key="1">
    <citation type="journal article" date="2018" name="Nat. Biotechnol.">
        <title>A standardized bacterial taxonomy based on genome phylogeny substantially revises the tree of life.</title>
        <authorList>
            <person name="Parks D.H."/>
            <person name="Chuvochina M."/>
            <person name="Waite D.W."/>
            <person name="Rinke C."/>
            <person name="Skarshewski A."/>
            <person name="Chaumeil P.A."/>
            <person name="Hugenholtz P."/>
        </authorList>
    </citation>
    <scope>NUCLEOTIDE SEQUENCE [LARGE SCALE GENOMIC DNA]</scope>
    <source>
        <strain evidence="2">UBA10948</strain>
    </source>
</reference>
<gene>
    <name evidence="2" type="ORF">DDZ44_01890</name>
</gene>